<evidence type="ECO:0000313" key="8">
    <source>
        <dbReference type="EMBL" id="GAG51818.1"/>
    </source>
</evidence>
<keyword evidence="3" id="KW-0479">Metal-binding</keyword>
<evidence type="ECO:0000256" key="4">
    <source>
        <dbReference type="ARBA" id="ARBA00023002"/>
    </source>
</evidence>
<evidence type="ECO:0000259" key="7">
    <source>
        <dbReference type="Pfam" id="PF20628"/>
    </source>
</evidence>
<protein>
    <recommendedName>
        <fullName evidence="7">Dyp-type peroxidase C-terminal domain-containing protein</fullName>
    </recommendedName>
</protein>
<dbReference type="GO" id="GO:0004601">
    <property type="term" value="F:peroxidase activity"/>
    <property type="evidence" value="ECO:0007669"/>
    <property type="project" value="UniProtKB-KW"/>
</dbReference>
<evidence type="ECO:0000256" key="1">
    <source>
        <dbReference type="ARBA" id="ARBA00001970"/>
    </source>
</evidence>
<dbReference type="GO" id="GO:0005829">
    <property type="term" value="C:cytosol"/>
    <property type="evidence" value="ECO:0007669"/>
    <property type="project" value="TreeGrafter"/>
</dbReference>
<dbReference type="EMBL" id="BARS01054809">
    <property type="protein sequence ID" value="GAG51818.1"/>
    <property type="molecule type" value="Genomic_DNA"/>
</dbReference>
<evidence type="ECO:0000256" key="6">
    <source>
        <dbReference type="SAM" id="MobiDB-lite"/>
    </source>
</evidence>
<dbReference type="PROSITE" id="PS51404">
    <property type="entry name" value="DYP_PEROXIDASE"/>
    <property type="match status" value="1"/>
</dbReference>
<dbReference type="Pfam" id="PF20628">
    <property type="entry name" value="Dyp_perox_C"/>
    <property type="match status" value="1"/>
</dbReference>
<dbReference type="GO" id="GO:0020037">
    <property type="term" value="F:heme binding"/>
    <property type="evidence" value="ECO:0007669"/>
    <property type="project" value="InterPro"/>
</dbReference>
<dbReference type="PANTHER" id="PTHR30521:SF0">
    <property type="entry name" value="DYP-TYPE PEROXIDASE FAMILY PROTEIN"/>
    <property type="match status" value="1"/>
</dbReference>
<name>X0YTZ7_9ZZZZ</name>
<reference evidence="8" key="1">
    <citation type="journal article" date="2014" name="Front. Microbiol.">
        <title>High frequency of phylogenetically diverse reductive dehalogenase-homologous genes in deep subseafloor sedimentary metagenomes.</title>
        <authorList>
            <person name="Kawai M."/>
            <person name="Futagami T."/>
            <person name="Toyoda A."/>
            <person name="Takaki Y."/>
            <person name="Nishi S."/>
            <person name="Hori S."/>
            <person name="Arai W."/>
            <person name="Tsubouchi T."/>
            <person name="Morono Y."/>
            <person name="Uchiyama I."/>
            <person name="Ito T."/>
            <person name="Fujiyama A."/>
            <person name="Inagaki F."/>
            <person name="Takami H."/>
        </authorList>
    </citation>
    <scope>NUCLEOTIDE SEQUENCE</scope>
    <source>
        <strain evidence="8">Expedition CK06-06</strain>
    </source>
</reference>
<keyword evidence="5" id="KW-0408">Iron</keyword>
<comment type="cofactor">
    <cofactor evidence="1">
        <name>heme b</name>
        <dbReference type="ChEBI" id="CHEBI:60344"/>
    </cofactor>
</comment>
<feature type="domain" description="Dyp-type peroxidase C-terminal" evidence="7">
    <location>
        <begin position="6"/>
        <end position="109"/>
    </location>
</feature>
<accession>X0YTZ7</accession>
<gene>
    <name evidence="8" type="ORF">S01H1_81061</name>
</gene>
<proteinExistence type="predicted"/>
<keyword evidence="2" id="KW-0575">Peroxidase</keyword>
<comment type="caution">
    <text evidence="8">The sequence shown here is derived from an EMBL/GenBank/DDBJ whole genome shotgun (WGS) entry which is preliminary data.</text>
</comment>
<dbReference type="InterPro" id="IPR006314">
    <property type="entry name" value="Dyp_peroxidase"/>
</dbReference>
<dbReference type="InterPro" id="IPR011008">
    <property type="entry name" value="Dimeric_a/b-barrel"/>
</dbReference>
<evidence type="ECO:0000256" key="5">
    <source>
        <dbReference type="ARBA" id="ARBA00023004"/>
    </source>
</evidence>
<keyword evidence="4" id="KW-0560">Oxidoreductase</keyword>
<feature type="non-terminal residue" evidence="8">
    <location>
        <position position="1"/>
    </location>
</feature>
<feature type="region of interest" description="Disordered" evidence="6">
    <location>
        <begin position="1"/>
        <end position="35"/>
    </location>
</feature>
<dbReference type="PANTHER" id="PTHR30521">
    <property type="entry name" value="DEFERROCHELATASE/PEROXIDASE"/>
    <property type="match status" value="1"/>
</dbReference>
<dbReference type="GO" id="GO:0046872">
    <property type="term" value="F:metal ion binding"/>
    <property type="evidence" value="ECO:0007669"/>
    <property type="project" value="UniProtKB-KW"/>
</dbReference>
<dbReference type="InterPro" id="IPR048328">
    <property type="entry name" value="Dyp_perox_C"/>
</dbReference>
<dbReference type="SUPFAM" id="SSF54909">
    <property type="entry name" value="Dimeric alpha+beta barrel"/>
    <property type="match status" value="1"/>
</dbReference>
<evidence type="ECO:0000256" key="3">
    <source>
        <dbReference type="ARBA" id="ARBA00022723"/>
    </source>
</evidence>
<dbReference type="AlphaFoldDB" id="X0YTZ7"/>
<feature type="compositionally biased region" description="Basic and acidic residues" evidence="6">
    <location>
        <begin position="7"/>
        <end position="20"/>
    </location>
</feature>
<sequence>RFGAMPPDERDHVIGRRLSDNEEMEDAPESAHVKRTAQESFEPEAFLVRRSMPWSGDAGEGLVFVAFAASFDPFEALLKRMVGAEDGVPDALFRFTRPISGSYYWCPPLADGKLDLSLLGI</sequence>
<organism evidence="8">
    <name type="scientific">marine sediment metagenome</name>
    <dbReference type="NCBI Taxonomy" id="412755"/>
    <lineage>
        <taxon>unclassified sequences</taxon>
        <taxon>metagenomes</taxon>
        <taxon>ecological metagenomes</taxon>
    </lineage>
</organism>
<evidence type="ECO:0000256" key="2">
    <source>
        <dbReference type="ARBA" id="ARBA00022559"/>
    </source>
</evidence>